<gene>
    <name evidence="1" type="ORF">B4099_3206</name>
</gene>
<evidence type="ECO:0000313" key="1">
    <source>
        <dbReference type="EMBL" id="KYC71665.1"/>
    </source>
</evidence>
<comment type="caution">
    <text evidence="1">The sequence shown here is derived from an EMBL/GenBank/DDBJ whole genome shotgun (WGS) entry which is preliminary data.</text>
</comment>
<dbReference type="AlphaFoldDB" id="A0A150KHI2"/>
<dbReference type="PATRIC" id="fig|1398.25.peg.1813"/>
<protein>
    <submittedName>
        <fullName evidence="1">Uncharacterized protein</fullName>
    </submittedName>
</protein>
<accession>A0A150KHI2</accession>
<proteinExistence type="predicted"/>
<sequence>MYENRTSSHKHQLRGNMYAGIKEIQDGNAKNVIHSKFVNLSDKKKNVYF</sequence>
<organism evidence="1 2">
    <name type="scientific">Heyndrickxia coagulans</name>
    <name type="common">Weizmannia coagulans</name>
    <dbReference type="NCBI Taxonomy" id="1398"/>
    <lineage>
        <taxon>Bacteria</taxon>
        <taxon>Bacillati</taxon>
        <taxon>Bacillota</taxon>
        <taxon>Bacilli</taxon>
        <taxon>Bacillales</taxon>
        <taxon>Bacillaceae</taxon>
        <taxon>Heyndrickxia</taxon>
    </lineage>
</organism>
<dbReference type="EMBL" id="LQYI01000024">
    <property type="protein sequence ID" value="KYC71665.1"/>
    <property type="molecule type" value="Genomic_DNA"/>
</dbReference>
<evidence type="ECO:0000313" key="2">
    <source>
        <dbReference type="Proteomes" id="UP000075304"/>
    </source>
</evidence>
<name>A0A150KHI2_HEYCO</name>
<reference evidence="1 2" key="1">
    <citation type="submission" date="2016-01" db="EMBL/GenBank/DDBJ databases">
        <title>Genome Sequences of Twelve Sporeforming Bacillus Species Isolated from Foods.</title>
        <authorList>
            <person name="Berendsen E.M."/>
            <person name="Wells-Bennik M.H."/>
            <person name="Krawcyk A.O."/>
            <person name="De Jong A."/>
            <person name="Holsappel S."/>
            <person name="Eijlander R.T."/>
            <person name="Kuipers O.P."/>
        </authorList>
    </citation>
    <scope>NUCLEOTIDE SEQUENCE [LARGE SCALE GENOMIC DNA]</scope>
    <source>
        <strain evidence="1 2">B4099</strain>
    </source>
</reference>
<dbReference type="Proteomes" id="UP000075304">
    <property type="component" value="Unassembled WGS sequence"/>
</dbReference>